<evidence type="ECO:0000256" key="2">
    <source>
        <dbReference type="ARBA" id="ARBA00022448"/>
    </source>
</evidence>
<gene>
    <name evidence="10" type="ORF">B0J13DRAFT_473864</name>
</gene>
<dbReference type="InterPro" id="IPR038770">
    <property type="entry name" value="Na+/solute_symporter_sf"/>
</dbReference>
<feature type="region of interest" description="Disordered" evidence="7">
    <location>
        <begin position="450"/>
        <end position="479"/>
    </location>
</feature>
<feature type="transmembrane region" description="Helical" evidence="8">
    <location>
        <begin position="159"/>
        <end position="180"/>
    </location>
</feature>
<name>A0A9P9EX54_9HYPO</name>
<keyword evidence="3 8" id="KW-0812">Transmembrane</keyword>
<dbReference type="Gene3D" id="1.20.1530.20">
    <property type="match status" value="1"/>
</dbReference>
<accession>A0A9P9EX54</accession>
<sequence length="493" mass="54154">MSAAGDRVPSRGDIFEGINPLVYNPAGVIFLFIIQATIVIELTRFLYWPLNMIRAPRVITEVITGIILGPSVLGRIPGFTAALFPAEGMTPLRIAANIGLILYLFLEGIEFNPNPNLLRNWRAAVGIATLDLAIPFGCGVALAYGLYHEFGGDPELAPITFPVFALFIGYTITITAFPVLCRIRNTKFGIIVLTSGIKNEIMGWILLALCVTLANSDDGATAVYILLVAAGYGLFLAYAVRLCFMWVLRKTHNDDAPTEAVIALTILIAFASAFFTGIIGVHSIFGAFMVGLMCPRKGVFDLTLARKVKDLGFPFVRLLFALSGINTHLFLLDSSVVWGYIITVIITALFAKLFGVLFGTIIGAKLNGLAWRESYTIETLIYNQGPMEIIVLNIGLEVKILSTRTFTILIIMALVTTPLMEPLVSWLYTPSYPRKPELWGQGKIDWDRNPLDQSQVQEEDEKKAVSEDLGSDSPSHDPALDWVLRVCSEDLID</sequence>
<feature type="domain" description="Cation/H+ exchanger transmembrane" evidence="9">
    <location>
        <begin position="50"/>
        <end position="419"/>
    </location>
</feature>
<dbReference type="InterPro" id="IPR050794">
    <property type="entry name" value="CPA2_transporter"/>
</dbReference>
<keyword evidence="6 8" id="KW-0472">Membrane</keyword>
<feature type="transmembrane region" description="Helical" evidence="8">
    <location>
        <begin position="90"/>
        <end position="109"/>
    </location>
</feature>
<dbReference type="InterPro" id="IPR006153">
    <property type="entry name" value="Cation/H_exchanger_TM"/>
</dbReference>
<feature type="transmembrane region" description="Helical" evidence="8">
    <location>
        <begin position="260"/>
        <end position="291"/>
    </location>
</feature>
<evidence type="ECO:0000256" key="4">
    <source>
        <dbReference type="ARBA" id="ARBA00022989"/>
    </source>
</evidence>
<keyword evidence="4 8" id="KW-1133">Transmembrane helix</keyword>
<evidence type="ECO:0000313" key="11">
    <source>
        <dbReference type="Proteomes" id="UP000717696"/>
    </source>
</evidence>
<comment type="caution">
    <text evidence="10">The sequence shown here is derived from an EMBL/GenBank/DDBJ whole genome shotgun (WGS) entry which is preliminary data.</text>
</comment>
<evidence type="ECO:0000256" key="3">
    <source>
        <dbReference type="ARBA" id="ARBA00022692"/>
    </source>
</evidence>
<comment type="subcellular location">
    <subcellularLocation>
        <location evidence="1">Membrane</location>
        <topology evidence="1">Multi-pass membrane protein</topology>
    </subcellularLocation>
</comment>
<dbReference type="EMBL" id="JAGMUU010000008">
    <property type="protein sequence ID" value="KAH7147040.1"/>
    <property type="molecule type" value="Genomic_DNA"/>
</dbReference>
<protein>
    <submittedName>
        <fullName evidence="10">Sodium/hydrogen exchanger family-domain-containing protein</fullName>
    </submittedName>
</protein>
<evidence type="ECO:0000256" key="5">
    <source>
        <dbReference type="ARBA" id="ARBA00023065"/>
    </source>
</evidence>
<dbReference type="Proteomes" id="UP000717696">
    <property type="component" value="Unassembled WGS sequence"/>
</dbReference>
<feature type="transmembrane region" description="Helical" evidence="8">
    <location>
        <begin position="406"/>
        <end position="428"/>
    </location>
</feature>
<keyword evidence="11" id="KW-1185">Reference proteome</keyword>
<dbReference type="PANTHER" id="PTHR32468:SF0">
    <property type="entry name" value="K(+)_H(+) ANTIPORTER 1"/>
    <property type="match status" value="1"/>
</dbReference>
<organism evidence="10 11">
    <name type="scientific">Dactylonectria estremocensis</name>
    <dbReference type="NCBI Taxonomy" id="1079267"/>
    <lineage>
        <taxon>Eukaryota</taxon>
        <taxon>Fungi</taxon>
        <taxon>Dikarya</taxon>
        <taxon>Ascomycota</taxon>
        <taxon>Pezizomycotina</taxon>
        <taxon>Sordariomycetes</taxon>
        <taxon>Hypocreomycetidae</taxon>
        <taxon>Hypocreales</taxon>
        <taxon>Nectriaceae</taxon>
        <taxon>Dactylonectria</taxon>
    </lineage>
</organism>
<feature type="transmembrane region" description="Helical" evidence="8">
    <location>
        <begin position="28"/>
        <end position="50"/>
    </location>
</feature>
<dbReference type="GO" id="GO:1902600">
    <property type="term" value="P:proton transmembrane transport"/>
    <property type="evidence" value="ECO:0007669"/>
    <property type="project" value="InterPro"/>
</dbReference>
<evidence type="ECO:0000313" key="10">
    <source>
        <dbReference type="EMBL" id="KAH7147040.1"/>
    </source>
</evidence>
<reference evidence="10" key="1">
    <citation type="journal article" date="2021" name="Nat. Commun.">
        <title>Genetic determinants of endophytism in the Arabidopsis root mycobiome.</title>
        <authorList>
            <person name="Mesny F."/>
            <person name="Miyauchi S."/>
            <person name="Thiergart T."/>
            <person name="Pickel B."/>
            <person name="Atanasova L."/>
            <person name="Karlsson M."/>
            <person name="Huettel B."/>
            <person name="Barry K.W."/>
            <person name="Haridas S."/>
            <person name="Chen C."/>
            <person name="Bauer D."/>
            <person name="Andreopoulos W."/>
            <person name="Pangilinan J."/>
            <person name="LaButti K."/>
            <person name="Riley R."/>
            <person name="Lipzen A."/>
            <person name="Clum A."/>
            <person name="Drula E."/>
            <person name="Henrissat B."/>
            <person name="Kohler A."/>
            <person name="Grigoriev I.V."/>
            <person name="Martin F.M."/>
            <person name="Hacquard S."/>
        </authorList>
    </citation>
    <scope>NUCLEOTIDE SEQUENCE</scope>
    <source>
        <strain evidence="10">MPI-CAGE-AT-0021</strain>
    </source>
</reference>
<evidence type="ECO:0000256" key="8">
    <source>
        <dbReference type="SAM" id="Phobius"/>
    </source>
</evidence>
<keyword evidence="5" id="KW-0406">Ion transport</keyword>
<feature type="non-terminal residue" evidence="10">
    <location>
        <position position="1"/>
    </location>
</feature>
<evidence type="ECO:0000256" key="7">
    <source>
        <dbReference type="SAM" id="MobiDB-lite"/>
    </source>
</evidence>
<dbReference type="PANTHER" id="PTHR32468">
    <property type="entry name" value="CATION/H + ANTIPORTER"/>
    <property type="match status" value="1"/>
</dbReference>
<feature type="transmembrane region" description="Helical" evidence="8">
    <location>
        <begin position="121"/>
        <end position="147"/>
    </location>
</feature>
<feature type="transmembrane region" description="Helical" evidence="8">
    <location>
        <begin position="338"/>
        <end position="362"/>
    </location>
</feature>
<keyword evidence="2" id="KW-0813">Transport</keyword>
<feature type="transmembrane region" description="Helical" evidence="8">
    <location>
        <begin position="62"/>
        <end position="84"/>
    </location>
</feature>
<evidence type="ECO:0000256" key="6">
    <source>
        <dbReference type="ARBA" id="ARBA00023136"/>
    </source>
</evidence>
<dbReference type="Pfam" id="PF00999">
    <property type="entry name" value="Na_H_Exchanger"/>
    <property type="match status" value="1"/>
</dbReference>
<proteinExistence type="predicted"/>
<feature type="transmembrane region" description="Helical" evidence="8">
    <location>
        <begin position="222"/>
        <end position="248"/>
    </location>
</feature>
<evidence type="ECO:0000259" key="9">
    <source>
        <dbReference type="Pfam" id="PF00999"/>
    </source>
</evidence>
<evidence type="ECO:0000256" key="1">
    <source>
        <dbReference type="ARBA" id="ARBA00004141"/>
    </source>
</evidence>
<dbReference type="GO" id="GO:0015297">
    <property type="term" value="F:antiporter activity"/>
    <property type="evidence" value="ECO:0007669"/>
    <property type="project" value="InterPro"/>
</dbReference>
<dbReference type="AlphaFoldDB" id="A0A9P9EX54"/>
<dbReference type="OrthoDB" id="2687058at2759"/>
<dbReference type="GO" id="GO:0016020">
    <property type="term" value="C:membrane"/>
    <property type="evidence" value="ECO:0007669"/>
    <property type="project" value="UniProtKB-SubCell"/>
</dbReference>